<reference evidence="1" key="1">
    <citation type="journal article" date="2006" name="Nature">
        <title>Deciphering the evolution and metabolism of an anammox bacterium from a community genome.</title>
        <authorList>
            <person name="Strous M."/>
            <person name="Pelletier E."/>
            <person name="Mangenot S."/>
            <person name="Rattei T."/>
            <person name="Lehner A."/>
            <person name="Taylor M.W."/>
            <person name="Horn M."/>
            <person name="Daims H."/>
            <person name="Bartol-Mavel D."/>
            <person name="Wincker P."/>
            <person name="Barbe V."/>
            <person name="Fonknechten N."/>
            <person name="Vallenet D."/>
            <person name="Segurens B."/>
            <person name="Schenowitz-Truong C."/>
            <person name="Medigue C."/>
            <person name="Collingro A."/>
            <person name="Snel B."/>
            <person name="Dutilh B.E."/>
            <person name="OpDenCamp H.J.M."/>
            <person name="vanDerDrift C."/>
            <person name="Cirpus I."/>
            <person name="vanDePas-Schoonen K.T."/>
            <person name="Harhangi H.R."/>
            <person name="vanNiftrik L."/>
            <person name="Schmid M."/>
            <person name="Keltjens J."/>
            <person name="vanDeVossenberg J."/>
            <person name="Kartal B."/>
            <person name="Meier H."/>
            <person name="Frishman D."/>
            <person name="Huynen M.A."/>
            <person name="Mewes H."/>
            <person name="Weissenbach J."/>
            <person name="Jetten M.S.M."/>
            <person name="Wagner M."/>
            <person name="LePaslier D."/>
        </authorList>
    </citation>
    <scope>NUCLEOTIDE SEQUENCE</scope>
</reference>
<name>Q1Q099_KUEST</name>
<accession>Q1Q099</accession>
<dbReference type="EMBL" id="CP049055">
    <property type="protein sequence ID" value="QII09862.1"/>
    <property type="molecule type" value="Genomic_DNA"/>
</dbReference>
<proteinExistence type="predicted"/>
<evidence type="ECO:0000313" key="2">
    <source>
        <dbReference type="EMBL" id="QII09862.1"/>
    </source>
</evidence>
<protein>
    <submittedName>
        <fullName evidence="1">Uncharacterized protein</fullName>
    </submittedName>
</protein>
<evidence type="ECO:0000313" key="1">
    <source>
        <dbReference type="EMBL" id="CAJ72761.1"/>
    </source>
</evidence>
<reference evidence="1" key="2">
    <citation type="submission" date="2006-01" db="EMBL/GenBank/DDBJ databases">
        <authorList>
            <person name="Genoscope"/>
        </authorList>
    </citation>
    <scope>NUCLEOTIDE SEQUENCE</scope>
</reference>
<gene>
    <name evidence="2" type="ORF">KsCSTR_04830</name>
    <name evidence="1" type="ORF">kustd2016</name>
</gene>
<reference evidence="2 3" key="3">
    <citation type="submission" date="2020-02" db="EMBL/GenBank/DDBJ databases">
        <title>Newly sequenced genome of strain CSTR1 showed variability in Candidatus Kuenenia stuttgartiensis genomes.</title>
        <authorList>
            <person name="Ding C."/>
            <person name="Adrian L."/>
        </authorList>
    </citation>
    <scope>NUCLEOTIDE SEQUENCE [LARGE SCALE GENOMIC DNA]</scope>
    <source>
        <strain evidence="2 3">CSTR1</strain>
    </source>
</reference>
<dbReference type="EMBL" id="CT573072">
    <property type="protein sequence ID" value="CAJ72761.1"/>
    <property type="molecule type" value="Genomic_DNA"/>
</dbReference>
<evidence type="ECO:0000313" key="3">
    <source>
        <dbReference type="Proteomes" id="UP000501926"/>
    </source>
</evidence>
<sequence>MFDYNSEISCKVTQASGLSFKYQKQEAYETIMILKAERKQQPFFLKRTYLWKIKTYYPKNRGVIRQFLFANT</sequence>
<dbReference type="AlphaFoldDB" id="Q1Q099"/>
<organism evidence="1">
    <name type="scientific">Kuenenia stuttgartiensis</name>
    <dbReference type="NCBI Taxonomy" id="174633"/>
    <lineage>
        <taxon>Bacteria</taxon>
        <taxon>Pseudomonadati</taxon>
        <taxon>Planctomycetota</taxon>
        <taxon>Candidatus Brocadiia</taxon>
        <taxon>Candidatus Brocadiales</taxon>
        <taxon>Candidatus Brocadiaceae</taxon>
        <taxon>Candidatus Kuenenia</taxon>
    </lineage>
</organism>
<dbReference type="Proteomes" id="UP000501926">
    <property type="component" value="Chromosome"/>
</dbReference>